<dbReference type="RefSeq" id="WP_252588511.1">
    <property type="nucleotide sequence ID" value="NZ_JAMWYS010000045.1"/>
</dbReference>
<dbReference type="Proteomes" id="UP001155182">
    <property type="component" value="Unassembled WGS sequence"/>
</dbReference>
<name>A0A9X2F470_9SPHI</name>
<protein>
    <submittedName>
        <fullName evidence="2">Uncharacterized protein</fullName>
    </submittedName>
</protein>
<organism evidence="2 3">
    <name type="scientific">Solitalea agri</name>
    <dbReference type="NCBI Taxonomy" id="2953739"/>
    <lineage>
        <taxon>Bacteria</taxon>
        <taxon>Pseudomonadati</taxon>
        <taxon>Bacteroidota</taxon>
        <taxon>Sphingobacteriia</taxon>
        <taxon>Sphingobacteriales</taxon>
        <taxon>Sphingobacteriaceae</taxon>
        <taxon>Solitalea</taxon>
    </lineage>
</organism>
<evidence type="ECO:0000313" key="2">
    <source>
        <dbReference type="EMBL" id="MCO4293855.1"/>
    </source>
</evidence>
<accession>A0A9X2F470</accession>
<comment type="caution">
    <text evidence="2">The sequence shown here is derived from an EMBL/GenBank/DDBJ whole genome shotgun (WGS) entry which is preliminary data.</text>
</comment>
<dbReference type="AlphaFoldDB" id="A0A9X2F470"/>
<feature type="region of interest" description="Disordered" evidence="1">
    <location>
        <begin position="86"/>
        <end position="115"/>
    </location>
</feature>
<dbReference type="EMBL" id="JAMWYS010000045">
    <property type="protein sequence ID" value="MCO4293855.1"/>
    <property type="molecule type" value="Genomic_DNA"/>
</dbReference>
<sequence>MMKLKEVNPFISTTEKRIEFIAEAVYGSMMLEDQTVPMEIVRAQAEKAVKRQAIGVIKVPSNDIKILNSKQRIPNKREKVAQAILKIQVGQPPSNRNTGGRSASKRVRNQKIKGL</sequence>
<keyword evidence="3" id="KW-1185">Reference proteome</keyword>
<proteinExistence type="predicted"/>
<feature type="compositionally biased region" description="Basic residues" evidence="1">
    <location>
        <begin position="103"/>
        <end position="115"/>
    </location>
</feature>
<gene>
    <name evidence="2" type="ORF">NF867_13370</name>
</gene>
<reference evidence="2" key="1">
    <citation type="submission" date="2022-06" db="EMBL/GenBank/DDBJ databases">
        <title>Solitalea sp. MAHUQ-68 isolated from rhizospheric soil.</title>
        <authorList>
            <person name="Huq M.A."/>
        </authorList>
    </citation>
    <scope>NUCLEOTIDE SEQUENCE</scope>
    <source>
        <strain evidence="2">MAHUQ-68</strain>
    </source>
</reference>
<feature type="compositionally biased region" description="Polar residues" evidence="1">
    <location>
        <begin position="91"/>
        <end position="101"/>
    </location>
</feature>
<evidence type="ECO:0000256" key="1">
    <source>
        <dbReference type="SAM" id="MobiDB-lite"/>
    </source>
</evidence>
<evidence type="ECO:0000313" key="3">
    <source>
        <dbReference type="Proteomes" id="UP001155182"/>
    </source>
</evidence>